<gene>
    <name evidence="1" type="ORF">ARMSODRAFT_364949</name>
</gene>
<proteinExistence type="predicted"/>
<keyword evidence="2" id="KW-1185">Reference proteome</keyword>
<dbReference type="EMBL" id="KZ293441">
    <property type="protein sequence ID" value="PBK66417.1"/>
    <property type="molecule type" value="Genomic_DNA"/>
</dbReference>
<sequence length="233" mass="27061">MPELNDTHYQRLYDTYWMRPDVQIFQKSQTRDQIRWLLEDPSGFMEAAFGIQTAIVSEEYIKAANITIALTTLQHESAMAETPRLDPFSPPRNPFIGYKESPIGFDLGFVCNGEHEVGKSIWLFLILIWRLQCGLPTGYISYGEMWYFFNQEGVTTDSLYHMIIGYCLSHHLGINHWFLVDTTEGCYERDMPARLVRTGFYLVQVTSQTEVGWVYRSKSEVFIHTMKAFHASV</sequence>
<evidence type="ECO:0000313" key="2">
    <source>
        <dbReference type="Proteomes" id="UP000218334"/>
    </source>
</evidence>
<accession>A0A2H3BPC7</accession>
<dbReference type="AlphaFoldDB" id="A0A2H3BPC7"/>
<dbReference type="Proteomes" id="UP000218334">
    <property type="component" value="Unassembled WGS sequence"/>
</dbReference>
<reference evidence="2" key="1">
    <citation type="journal article" date="2017" name="Nat. Ecol. Evol.">
        <title>Genome expansion and lineage-specific genetic innovations in the forest pathogenic fungi Armillaria.</title>
        <authorList>
            <person name="Sipos G."/>
            <person name="Prasanna A.N."/>
            <person name="Walter M.C."/>
            <person name="O'Connor E."/>
            <person name="Balint B."/>
            <person name="Krizsan K."/>
            <person name="Kiss B."/>
            <person name="Hess J."/>
            <person name="Varga T."/>
            <person name="Slot J."/>
            <person name="Riley R."/>
            <person name="Boka B."/>
            <person name="Rigling D."/>
            <person name="Barry K."/>
            <person name="Lee J."/>
            <person name="Mihaltcheva S."/>
            <person name="LaButti K."/>
            <person name="Lipzen A."/>
            <person name="Waldron R."/>
            <person name="Moloney N.M."/>
            <person name="Sperisen C."/>
            <person name="Kredics L."/>
            <person name="Vagvoelgyi C."/>
            <person name="Patrignani A."/>
            <person name="Fitzpatrick D."/>
            <person name="Nagy I."/>
            <person name="Doyle S."/>
            <person name="Anderson J.B."/>
            <person name="Grigoriev I.V."/>
            <person name="Gueldener U."/>
            <person name="Muensterkoetter M."/>
            <person name="Nagy L.G."/>
        </authorList>
    </citation>
    <scope>NUCLEOTIDE SEQUENCE [LARGE SCALE GENOMIC DNA]</scope>
    <source>
        <strain evidence="2">28-4</strain>
    </source>
</reference>
<name>A0A2H3BPC7_9AGAR</name>
<organism evidence="1 2">
    <name type="scientific">Armillaria solidipes</name>
    <dbReference type="NCBI Taxonomy" id="1076256"/>
    <lineage>
        <taxon>Eukaryota</taxon>
        <taxon>Fungi</taxon>
        <taxon>Dikarya</taxon>
        <taxon>Basidiomycota</taxon>
        <taxon>Agaricomycotina</taxon>
        <taxon>Agaricomycetes</taxon>
        <taxon>Agaricomycetidae</taxon>
        <taxon>Agaricales</taxon>
        <taxon>Marasmiineae</taxon>
        <taxon>Physalacriaceae</taxon>
        <taxon>Armillaria</taxon>
    </lineage>
</organism>
<protein>
    <submittedName>
        <fullName evidence="1">Uncharacterized protein</fullName>
    </submittedName>
</protein>
<evidence type="ECO:0000313" key="1">
    <source>
        <dbReference type="EMBL" id="PBK66417.1"/>
    </source>
</evidence>